<reference evidence="1 2" key="1">
    <citation type="submission" date="2018-02" db="EMBL/GenBank/DDBJ databases">
        <title>The genomes of Aspergillus section Nigri reveals drivers in fungal speciation.</title>
        <authorList>
            <consortium name="DOE Joint Genome Institute"/>
            <person name="Vesth T.C."/>
            <person name="Nybo J."/>
            <person name="Theobald S."/>
            <person name="Brandl J."/>
            <person name="Frisvad J.C."/>
            <person name="Nielsen K.F."/>
            <person name="Lyhne E.K."/>
            <person name="Kogle M.E."/>
            <person name="Kuo A."/>
            <person name="Riley R."/>
            <person name="Clum A."/>
            <person name="Nolan M."/>
            <person name="Lipzen A."/>
            <person name="Salamov A."/>
            <person name="Henrissat B."/>
            <person name="Wiebenga A."/>
            <person name="De vries R.P."/>
            <person name="Grigoriev I.V."/>
            <person name="Mortensen U.H."/>
            <person name="Andersen M.R."/>
            <person name="Baker S.E."/>
        </authorList>
    </citation>
    <scope>NUCLEOTIDE SEQUENCE [LARGE SCALE GENOMIC DNA]</scope>
    <source>
        <strain evidence="1 2">CBS 707.79</strain>
    </source>
</reference>
<dbReference type="Proteomes" id="UP000247810">
    <property type="component" value="Unassembled WGS sequence"/>
</dbReference>
<dbReference type="EMBL" id="KZ825870">
    <property type="protein sequence ID" value="PYH94488.1"/>
    <property type="molecule type" value="Genomic_DNA"/>
</dbReference>
<organism evidence="1 2">
    <name type="scientific">Aspergillus ellipticus CBS 707.79</name>
    <dbReference type="NCBI Taxonomy" id="1448320"/>
    <lineage>
        <taxon>Eukaryota</taxon>
        <taxon>Fungi</taxon>
        <taxon>Dikarya</taxon>
        <taxon>Ascomycota</taxon>
        <taxon>Pezizomycotina</taxon>
        <taxon>Eurotiomycetes</taxon>
        <taxon>Eurotiomycetidae</taxon>
        <taxon>Eurotiales</taxon>
        <taxon>Aspergillaceae</taxon>
        <taxon>Aspergillus</taxon>
        <taxon>Aspergillus subgen. Circumdati</taxon>
    </lineage>
</organism>
<name>A0A319E1P2_9EURO</name>
<keyword evidence="2" id="KW-1185">Reference proteome</keyword>
<dbReference type="VEuPathDB" id="FungiDB:BO71DRAFT_228225"/>
<accession>A0A319E1P2</accession>
<dbReference type="AlphaFoldDB" id="A0A319E1P2"/>
<sequence length="131" mass="14905">MQNISSLSVPLLTTAATTTNTSNGGLNILPSSPFTVNFSSLLDASTIIMEGNVSRYPSLRIPFLPSLINTFYMLIWRPLPRPRLRRLHRNPNLAPLQLQLLRRGQGPRGESFDREPLVLQYDVPWQQYSER</sequence>
<evidence type="ECO:0000313" key="1">
    <source>
        <dbReference type="EMBL" id="PYH94488.1"/>
    </source>
</evidence>
<proteinExistence type="predicted"/>
<gene>
    <name evidence="1" type="ORF">BO71DRAFT_228225</name>
</gene>
<evidence type="ECO:0000313" key="2">
    <source>
        <dbReference type="Proteomes" id="UP000247810"/>
    </source>
</evidence>
<protein>
    <submittedName>
        <fullName evidence="1">Uncharacterized protein</fullName>
    </submittedName>
</protein>